<feature type="non-terminal residue" evidence="1">
    <location>
        <position position="156"/>
    </location>
</feature>
<dbReference type="AlphaFoldDB" id="T1A1M2"/>
<proteinExistence type="predicted"/>
<evidence type="ECO:0000313" key="1">
    <source>
        <dbReference type="EMBL" id="EQD50792.1"/>
    </source>
</evidence>
<organism evidence="1">
    <name type="scientific">mine drainage metagenome</name>
    <dbReference type="NCBI Taxonomy" id="410659"/>
    <lineage>
        <taxon>unclassified sequences</taxon>
        <taxon>metagenomes</taxon>
        <taxon>ecological metagenomes</taxon>
    </lineage>
</organism>
<dbReference type="EMBL" id="AUZY01007195">
    <property type="protein sequence ID" value="EQD50792.1"/>
    <property type="molecule type" value="Genomic_DNA"/>
</dbReference>
<gene>
    <name evidence="1" type="ORF">B1B_11114</name>
</gene>
<name>T1A1M2_9ZZZZ</name>
<reference evidence="1" key="2">
    <citation type="journal article" date="2014" name="ISME J.">
        <title>Microbial stratification in low pH oxic and suboxic macroscopic growths along an acid mine drainage.</title>
        <authorList>
            <person name="Mendez-Garcia C."/>
            <person name="Mesa V."/>
            <person name="Sprenger R.R."/>
            <person name="Richter M."/>
            <person name="Diez M.S."/>
            <person name="Solano J."/>
            <person name="Bargiela R."/>
            <person name="Golyshina O.V."/>
            <person name="Manteca A."/>
            <person name="Ramos J.L."/>
            <person name="Gallego J.R."/>
            <person name="Llorente I."/>
            <person name="Martins Dos Santos V.A."/>
            <person name="Jensen O.N."/>
            <person name="Pelaez A.I."/>
            <person name="Sanchez J."/>
            <person name="Ferrer M."/>
        </authorList>
    </citation>
    <scope>NUCLEOTIDE SEQUENCE</scope>
</reference>
<protein>
    <submittedName>
        <fullName evidence="1">Uncharacterized protein</fullName>
    </submittedName>
</protein>
<comment type="caution">
    <text evidence="1">The sequence shown here is derived from an EMBL/GenBank/DDBJ whole genome shotgun (WGS) entry which is preliminary data.</text>
</comment>
<reference evidence="1" key="1">
    <citation type="submission" date="2013-08" db="EMBL/GenBank/DDBJ databases">
        <authorList>
            <person name="Mendez C."/>
            <person name="Richter M."/>
            <person name="Ferrer M."/>
            <person name="Sanchez J."/>
        </authorList>
    </citation>
    <scope>NUCLEOTIDE SEQUENCE</scope>
</reference>
<sequence>MSPEAALWNISSYPLDRVELYPNMCNTYDFPWHTVKKEIAKKNKELTSLWMVGPKNRNKALNDGIYSWEQATPQALGINTPHRGNILQDILDINQQETKIINCPEFIDESWKSKITSAFYIDFEFYNGILGEIDDLYNQKVNNIIYLIGLGYWCNK</sequence>
<accession>T1A1M2</accession>